<organism evidence="3 4">
    <name type="scientific">Macrostomum lignano</name>
    <dbReference type="NCBI Taxonomy" id="282301"/>
    <lineage>
        <taxon>Eukaryota</taxon>
        <taxon>Metazoa</taxon>
        <taxon>Spiralia</taxon>
        <taxon>Lophotrochozoa</taxon>
        <taxon>Platyhelminthes</taxon>
        <taxon>Rhabditophora</taxon>
        <taxon>Macrostomorpha</taxon>
        <taxon>Macrostomida</taxon>
        <taxon>Macrostomidae</taxon>
        <taxon>Macrostomum</taxon>
    </lineage>
</organism>
<sequence>MESDYSKSSFTSSSPRRSFWTFHRWHQVPEVSDMRLNLQIVIGRRLSTLLLLSATFQIALAGNEYCYPRGITNEFQLSKKLEFIEDRIIPKADADPVPEEGLNCKWKILTDHLDNAVVVLTGFDTEAHLSQRRWARSLDSAAQQQPMRYELHSKASDSTCSSPSTSEPKPVELEMLRVLQLTKGSYLTVSFRLNRKSSANIPGLQIRLMEPGFCCRNITNFESNCYTTGSVRRNLTAELAAMSADSGVMRLASFNSSAALQNFVTESQRTRVGSGLSTRSKEPLSLAQRLRIGLFYEHRTKKVFYLNCGAEGCKMAEFEDADKLNHTVQSTNSSVSCGSLRAVNLNIDGEVLGLVSFTDCSEQLPALISFPDAARNRCGDSSQPVLNWMLAAAQPAAEEEQTSPSPERMRLIMVQFVAAGLILLLFLSTLTLIFVSRRQCLQREAAASPKTVPSPVEKGGGPEGACQSDAQKPLVHSGYSTHIKQLESLPALI</sequence>
<protein>
    <submittedName>
        <fullName evidence="3">Uncharacterized protein</fullName>
    </submittedName>
</protein>
<dbReference type="Proteomes" id="UP000215902">
    <property type="component" value="Unassembled WGS sequence"/>
</dbReference>
<evidence type="ECO:0000313" key="3">
    <source>
        <dbReference type="EMBL" id="PAA57276.1"/>
    </source>
</evidence>
<evidence type="ECO:0000256" key="1">
    <source>
        <dbReference type="SAM" id="MobiDB-lite"/>
    </source>
</evidence>
<evidence type="ECO:0000256" key="2">
    <source>
        <dbReference type="SAM" id="Phobius"/>
    </source>
</evidence>
<proteinExistence type="predicted"/>
<reference evidence="3 4" key="1">
    <citation type="submission" date="2017-06" db="EMBL/GenBank/DDBJ databases">
        <title>A platform for efficient transgenesis in Macrostomum lignano, a flatworm model organism for stem cell research.</title>
        <authorList>
            <person name="Berezikov E."/>
        </authorList>
    </citation>
    <scope>NUCLEOTIDE SEQUENCE [LARGE SCALE GENOMIC DNA]</scope>
    <source>
        <strain evidence="3">DV1</strain>
        <tissue evidence="3">Whole organism</tissue>
    </source>
</reference>
<comment type="caution">
    <text evidence="3">The sequence shown here is derived from an EMBL/GenBank/DDBJ whole genome shotgun (WGS) entry which is preliminary data.</text>
</comment>
<feature type="region of interest" description="Disordered" evidence="1">
    <location>
        <begin position="446"/>
        <end position="469"/>
    </location>
</feature>
<keyword evidence="2" id="KW-1133">Transmembrane helix</keyword>
<accession>A0A267E790</accession>
<keyword evidence="2" id="KW-0812">Transmembrane</keyword>
<dbReference type="EMBL" id="NIVC01002507">
    <property type="protein sequence ID" value="PAA57276.1"/>
    <property type="molecule type" value="Genomic_DNA"/>
</dbReference>
<gene>
    <name evidence="3" type="ORF">BOX15_Mlig002516g1</name>
</gene>
<feature type="transmembrane region" description="Helical" evidence="2">
    <location>
        <begin position="412"/>
        <end position="435"/>
    </location>
</feature>
<keyword evidence="4" id="KW-1185">Reference proteome</keyword>
<keyword evidence="2" id="KW-0472">Membrane</keyword>
<name>A0A267E790_9PLAT</name>
<dbReference type="AlphaFoldDB" id="A0A267E790"/>
<evidence type="ECO:0000313" key="4">
    <source>
        <dbReference type="Proteomes" id="UP000215902"/>
    </source>
</evidence>